<organism evidence="1 2">
    <name type="scientific">Mycolicibacterium gilvum</name>
    <dbReference type="NCBI Taxonomy" id="1804"/>
    <lineage>
        <taxon>Bacteria</taxon>
        <taxon>Bacillati</taxon>
        <taxon>Actinomycetota</taxon>
        <taxon>Actinomycetes</taxon>
        <taxon>Mycobacteriales</taxon>
        <taxon>Mycobacteriaceae</taxon>
        <taxon>Mycolicibacterium</taxon>
    </lineage>
</organism>
<evidence type="ECO:0000313" key="1">
    <source>
        <dbReference type="EMBL" id="STZ43003.1"/>
    </source>
</evidence>
<reference evidence="1 2" key="1">
    <citation type="submission" date="2018-06" db="EMBL/GenBank/DDBJ databases">
        <authorList>
            <consortium name="Pathogen Informatics"/>
            <person name="Doyle S."/>
        </authorList>
    </citation>
    <scope>NUCLEOTIDE SEQUENCE [LARGE SCALE GENOMIC DNA]</scope>
    <source>
        <strain evidence="1 2">NCTC10742</strain>
    </source>
</reference>
<name>A0A378SJY3_9MYCO</name>
<dbReference type="Pfam" id="PF08819">
    <property type="entry name" value="DUF1802"/>
    <property type="match status" value="1"/>
</dbReference>
<dbReference type="AlphaFoldDB" id="A0A378SJY3"/>
<dbReference type="PIRSF" id="PIRSF018957">
    <property type="entry name" value="UCP018957"/>
    <property type="match status" value="1"/>
</dbReference>
<dbReference type="InterPro" id="IPR008307">
    <property type="entry name" value="UCP018957"/>
</dbReference>
<sequence length="199" mass="21915">MTATPVESRGTAPPTRPALKEWSAAIHALLDGRQTVLLRKGGIGEKRFDIPAEASGSRFLLFPTVAHSHAERVRPEHRDLLEPAAADSTEDEVVVRAGASVVASIPVERPENLGSIAVHHIWTGESVQYDRLDFRPRHRLTALVVATVPLVEPVRLARTPDYRGCSSWVRLPVDPRWGEPVHSEAELDRVARLVRDSVG</sequence>
<accession>A0A378SJY3</accession>
<dbReference type="InterPro" id="IPR014923">
    <property type="entry name" value="DUF1802"/>
</dbReference>
<gene>
    <name evidence="1" type="ORF">NCTC10742_02219</name>
</gene>
<dbReference type="EMBL" id="UGQM01000001">
    <property type="protein sequence ID" value="STZ43003.1"/>
    <property type="molecule type" value="Genomic_DNA"/>
</dbReference>
<dbReference type="RefSeq" id="WP_115327200.1">
    <property type="nucleotide sequence ID" value="NZ_JACKST010000156.1"/>
</dbReference>
<evidence type="ECO:0000313" key="2">
    <source>
        <dbReference type="Proteomes" id="UP000254291"/>
    </source>
</evidence>
<protein>
    <submittedName>
        <fullName evidence="1">Domain of uncharacterized function (DUF1802)</fullName>
    </submittedName>
</protein>
<proteinExistence type="predicted"/>
<dbReference type="Proteomes" id="UP000254291">
    <property type="component" value="Unassembled WGS sequence"/>
</dbReference>